<feature type="signal peptide" evidence="2">
    <location>
        <begin position="1"/>
        <end position="18"/>
    </location>
</feature>
<evidence type="ECO:0000256" key="1">
    <source>
        <dbReference type="SAM" id="MobiDB-lite"/>
    </source>
</evidence>
<sequence>MWILSCILILVVPEPGLSLPTPADDIPVPHLRLLRTFDYGFTILWDPIDTTNVKDPIIGIKVITWKTPCVIKTYYRLSNNGSSLVVESAHEDYNSTTVPDILPEYVTIVMPDELSATVHNIERAQWYHVRALAFTTTAEGKPSNSYEFQLGSDDEKEKEKSCERVISETPCEHNGLINLQSPDSC</sequence>
<dbReference type="InterPro" id="IPR036116">
    <property type="entry name" value="FN3_sf"/>
</dbReference>
<dbReference type="RefSeq" id="XP_023945189.2">
    <property type="nucleotide sequence ID" value="XM_024089421.2"/>
</dbReference>
<evidence type="ECO:0000313" key="3">
    <source>
        <dbReference type="Proteomes" id="UP001652582"/>
    </source>
</evidence>
<dbReference type="GeneID" id="112050985"/>
<name>A0A6J1NE47_BICAN</name>
<reference evidence="4" key="1">
    <citation type="submission" date="2025-08" db="UniProtKB">
        <authorList>
            <consortium name="RefSeq"/>
        </authorList>
    </citation>
    <scope>IDENTIFICATION</scope>
</reference>
<dbReference type="OrthoDB" id="6883439at2759"/>
<keyword evidence="3" id="KW-1185">Reference proteome</keyword>
<gene>
    <name evidence="4" type="primary">LOC112050985</name>
</gene>
<evidence type="ECO:0000313" key="4">
    <source>
        <dbReference type="RefSeq" id="XP_023945189.2"/>
    </source>
</evidence>
<accession>A0A6J1NE47</accession>
<dbReference type="SUPFAM" id="SSF49265">
    <property type="entry name" value="Fibronectin type III"/>
    <property type="match status" value="1"/>
</dbReference>
<dbReference type="Proteomes" id="UP001652582">
    <property type="component" value="Chromosome 12"/>
</dbReference>
<dbReference type="InterPro" id="IPR013783">
    <property type="entry name" value="Ig-like_fold"/>
</dbReference>
<organism evidence="3 4">
    <name type="scientific">Bicyclus anynana</name>
    <name type="common">Squinting bush brown butterfly</name>
    <dbReference type="NCBI Taxonomy" id="110368"/>
    <lineage>
        <taxon>Eukaryota</taxon>
        <taxon>Metazoa</taxon>
        <taxon>Ecdysozoa</taxon>
        <taxon>Arthropoda</taxon>
        <taxon>Hexapoda</taxon>
        <taxon>Insecta</taxon>
        <taxon>Pterygota</taxon>
        <taxon>Neoptera</taxon>
        <taxon>Endopterygota</taxon>
        <taxon>Lepidoptera</taxon>
        <taxon>Glossata</taxon>
        <taxon>Ditrysia</taxon>
        <taxon>Papilionoidea</taxon>
        <taxon>Nymphalidae</taxon>
        <taxon>Satyrinae</taxon>
        <taxon>Satyrini</taxon>
        <taxon>Mycalesina</taxon>
        <taxon>Bicyclus</taxon>
    </lineage>
</organism>
<proteinExistence type="predicted"/>
<feature type="region of interest" description="Disordered" evidence="1">
    <location>
        <begin position="141"/>
        <end position="161"/>
    </location>
</feature>
<protein>
    <submittedName>
        <fullName evidence="4">Uncharacterized protein LOC112050985</fullName>
    </submittedName>
</protein>
<feature type="chain" id="PRO_5046413003" evidence="2">
    <location>
        <begin position="19"/>
        <end position="185"/>
    </location>
</feature>
<evidence type="ECO:0000256" key="2">
    <source>
        <dbReference type="SAM" id="SignalP"/>
    </source>
</evidence>
<dbReference type="Gene3D" id="2.60.40.10">
    <property type="entry name" value="Immunoglobulins"/>
    <property type="match status" value="1"/>
</dbReference>
<keyword evidence="2" id="KW-0732">Signal</keyword>
<dbReference type="AlphaFoldDB" id="A0A6J1NE47"/>
<dbReference type="KEGG" id="bany:112050985"/>